<protein>
    <recommendedName>
        <fullName evidence="4">Methyltransferase domain-containing protein</fullName>
    </recommendedName>
</protein>
<evidence type="ECO:0008006" key="4">
    <source>
        <dbReference type="Google" id="ProtNLM"/>
    </source>
</evidence>
<name>A0ABD3NY78_9STRA</name>
<evidence type="ECO:0000256" key="1">
    <source>
        <dbReference type="SAM" id="Phobius"/>
    </source>
</evidence>
<dbReference type="AlphaFoldDB" id="A0ABD3NY78"/>
<dbReference type="Gene3D" id="3.40.50.150">
    <property type="entry name" value="Vaccinia Virus protein VP39"/>
    <property type="match status" value="1"/>
</dbReference>
<dbReference type="PANTHER" id="PTHR37909">
    <property type="entry name" value="S-ADENOSYL-L-METHIONINE-DEPENDENT METHYLTRANSFERASES SUPERFAMILY PROTEIN"/>
    <property type="match status" value="1"/>
</dbReference>
<dbReference type="Proteomes" id="UP001530315">
    <property type="component" value="Unassembled WGS sequence"/>
</dbReference>
<sequence>MQKNLFGQERKVAGIGMIPLITITTVVVICYRYLWKLFVLDEAPCRISAKSVTVLDAASCPSLMSGVGVPTFKGRYDLGDIMQSEGFTVGAELGVQNGYYAEAMLSRWPNCTEYHLVDLWGHQENYHDFANVDQVTQDLIFNDAMERLKPWKEKIKVCRNYTTECVKTYDDGYFDFIYVDARHDFKGVSNDLAAYWPKLKVGGIMAGHDYVTQDDGPAGGGQDWTTNFDGTKDLTGTVVKGAVDAFAASVCRQVTVSYREDSWNSWAMRK</sequence>
<evidence type="ECO:0000313" key="2">
    <source>
        <dbReference type="EMBL" id="KAL3780939.1"/>
    </source>
</evidence>
<accession>A0ABD3NY78</accession>
<reference evidence="2 3" key="1">
    <citation type="submission" date="2024-10" db="EMBL/GenBank/DDBJ databases">
        <title>Updated reference genomes for cyclostephanoid diatoms.</title>
        <authorList>
            <person name="Roberts W.R."/>
            <person name="Alverson A.J."/>
        </authorList>
    </citation>
    <scope>NUCLEOTIDE SEQUENCE [LARGE SCALE GENOMIC DNA]</scope>
    <source>
        <strain evidence="2 3">AJA276-08</strain>
    </source>
</reference>
<feature type="transmembrane region" description="Helical" evidence="1">
    <location>
        <begin position="12"/>
        <end position="35"/>
    </location>
</feature>
<evidence type="ECO:0000313" key="3">
    <source>
        <dbReference type="Proteomes" id="UP001530315"/>
    </source>
</evidence>
<keyword evidence="1" id="KW-0472">Membrane</keyword>
<dbReference type="PANTHER" id="PTHR37909:SF1">
    <property type="entry name" value="S-ADENOSYL-L-METHIONINE-DEPENDENT METHYLTRANSFERASES SUPERFAMILY PROTEIN"/>
    <property type="match status" value="1"/>
</dbReference>
<keyword evidence="3" id="KW-1185">Reference proteome</keyword>
<dbReference type="EMBL" id="JALLAZ020001090">
    <property type="protein sequence ID" value="KAL3780939.1"/>
    <property type="molecule type" value="Genomic_DNA"/>
</dbReference>
<comment type="caution">
    <text evidence="2">The sequence shown here is derived from an EMBL/GenBank/DDBJ whole genome shotgun (WGS) entry which is preliminary data.</text>
</comment>
<proteinExistence type="predicted"/>
<dbReference type="SUPFAM" id="SSF53335">
    <property type="entry name" value="S-adenosyl-L-methionine-dependent methyltransferases"/>
    <property type="match status" value="1"/>
</dbReference>
<gene>
    <name evidence="2" type="ORF">ACHAW5_008747</name>
</gene>
<keyword evidence="1" id="KW-0812">Transmembrane</keyword>
<dbReference type="Pfam" id="PF13578">
    <property type="entry name" value="Methyltransf_24"/>
    <property type="match status" value="1"/>
</dbReference>
<keyword evidence="1" id="KW-1133">Transmembrane helix</keyword>
<organism evidence="2 3">
    <name type="scientific">Stephanodiscus triporus</name>
    <dbReference type="NCBI Taxonomy" id="2934178"/>
    <lineage>
        <taxon>Eukaryota</taxon>
        <taxon>Sar</taxon>
        <taxon>Stramenopiles</taxon>
        <taxon>Ochrophyta</taxon>
        <taxon>Bacillariophyta</taxon>
        <taxon>Coscinodiscophyceae</taxon>
        <taxon>Thalassiosirophycidae</taxon>
        <taxon>Stephanodiscales</taxon>
        <taxon>Stephanodiscaceae</taxon>
        <taxon>Stephanodiscus</taxon>
    </lineage>
</organism>
<dbReference type="InterPro" id="IPR029063">
    <property type="entry name" value="SAM-dependent_MTases_sf"/>
</dbReference>